<feature type="region of interest" description="Disordered" evidence="14">
    <location>
        <begin position="730"/>
        <end position="767"/>
    </location>
</feature>
<dbReference type="SUPFAM" id="SSF50104">
    <property type="entry name" value="Translation proteins SH3-like domain"/>
    <property type="match status" value="2"/>
</dbReference>
<dbReference type="GO" id="GO:0005840">
    <property type="term" value="C:ribosome"/>
    <property type="evidence" value="ECO:0007669"/>
    <property type="project" value="InterPro"/>
</dbReference>
<dbReference type="Pfam" id="PF03439">
    <property type="entry name" value="Spt5-NGN"/>
    <property type="match status" value="1"/>
</dbReference>
<dbReference type="InterPro" id="IPR057936">
    <property type="entry name" value="KOWx_Spt5"/>
</dbReference>
<accession>A0A9N8H6Q4</accession>
<evidence type="ECO:0000259" key="15">
    <source>
        <dbReference type="SMART" id="SM00739"/>
    </source>
</evidence>
<dbReference type="GO" id="GO:0003729">
    <property type="term" value="F:mRNA binding"/>
    <property type="evidence" value="ECO:0007669"/>
    <property type="project" value="TreeGrafter"/>
</dbReference>
<dbReference type="InterPro" id="IPR008991">
    <property type="entry name" value="Translation_prot_SH3-like_sf"/>
</dbReference>
<evidence type="ECO:0000256" key="6">
    <source>
        <dbReference type="ARBA" id="ARBA00022553"/>
    </source>
</evidence>
<feature type="compositionally biased region" description="Basic residues" evidence="14">
    <location>
        <begin position="72"/>
        <end position="88"/>
    </location>
</feature>
<dbReference type="Gene3D" id="3.30.70.940">
    <property type="entry name" value="NusG, N-terminal domain"/>
    <property type="match status" value="1"/>
</dbReference>
<dbReference type="GO" id="GO:0009507">
    <property type="term" value="C:chloroplast"/>
    <property type="evidence" value="ECO:0007669"/>
    <property type="project" value="UniProtKB-SubCell"/>
</dbReference>
<dbReference type="Pfam" id="PF23291">
    <property type="entry name" value="KOW4_SPT5"/>
    <property type="match status" value="1"/>
</dbReference>
<dbReference type="Gene3D" id="2.30.30.30">
    <property type="match status" value="3"/>
</dbReference>
<dbReference type="InterPro" id="IPR036735">
    <property type="entry name" value="NGN_dom_sf"/>
</dbReference>
<evidence type="ECO:0000256" key="4">
    <source>
        <dbReference type="ARBA" id="ARBA00022491"/>
    </source>
</evidence>
<keyword evidence="4" id="KW-0678">Repressor</keyword>
<sequence length="1059" mass="115450">MSARGGKAFRPGKFLRPQEYSDDDEDDEDDDDSDEEESNLKPAKKASAKLSSSEDEDDEEEEEEEEEEPSSKKRKASGSNGKQKKRPKASSFFDEEAEASEDDEDEEDPYGTHHDPDDIVKKHYTEEDIQRENMDDAAMELMRQQDRRRAQAGTFGETERSVAEMAEEIENRHRMQNRRVPRAEFLEQGTNDDAGVPQFSPAVAQQSLVPSVSDPSLWMVSCATGKEMELVFQIMNKCAAFARQGRPLGISAAVAAQSKGRIYIESFSEPAVLEAIQGIRGLMQYSMRLVPIGDMTTVMAVVSKKKMVKKNDWVRMCRGHYKGDLALVRAVRESGLKAIVQCVPRLDLSVADMSPEEARRRRRTHKPPQKFFNAQEVQALGKHTLKRQRFPGLDTSCDYFEGNYYDGGYLVKEVTVGQMVKPCTDEDPPSLDELQSFRRRDKMKSIDDDKDENEGSKMAASLLDELSDLQGKTSLGSGGAKGAGLMIGDTVEVVEGDLVGMRGKLVSLDEAGSTVKVKPNNAADLDLTQEVEFLANQVRKYIPVGAHVKVTDGRYSNETGVVVAIEQLDSETDFTAVVLTDVTNKEISVRTSQLRESAEVASGQDKLQGYELYDLVVLSGGGSANEVGVIVRVGREDFTVINNHGIPREVRPEELRGKRNSTSMRAVALDVQGNQLRVGDTVNVAEGPHKGKSATIKRMSRSQLFIYSQTRTEHAGIFVVRSRSCVLAGSRTQNRGGPGDGGMSPFATPQSQNRGGPASRGKGDDGLIGKTVRIQAGQWKGYLGTVCDATATHVQVELHSRLKKVMVLRERVAVAGDKFGATEDQNRDIPSVANIMAPTTPFVAGGATPMHGGATPLHGGATPAHDGGGDDVWRPGGVVDRDNEEENGTSNDDGWGTSNNDDNDDGWGSNANTNSGWGSTNDKQDDNEQSKPASASVAIKRDETSEMEDGDANETPVWFMERVCVQLKNGDSAAVIKEVSSDNTAMVVLADKSTKTIRVGEVSMIPPKEHDMVLVTGGADVGVEGELVCIDGTDAILKDSNEDFKIVDFVCLAKIDADN</sequence>
<dbReference type="InterPro" id="IPR017071">
    <property type="entry name" value="TF_Spt5_eukaryote"/>
</dbReference>
<dbReference type="PROSITE" id="PS01108">
    <property type="entry name" value="RIBOSOMAL_L24"/>
    <property type="match status" value="1"/>
</dbReference>
<feature type="compositionally biased region" description="Basic and acidic residues" evidence="14">
    <location>
        <begin position="110"/>
        <end position="121"/>
    </location>
</feature>
<evidence type="ECO:0000256" key="8">
    <source>
        <dbReference type="ARBA" id="ARBA00022737"/>
    </source>
</evidence>
<dbReference type="Pfam" id="PF23284">
    <property type="entry name" value="KOW2_Spt5"/>
    <property type="match status" value="1"/>
</dbReference>
<feature type="compositionally biased region" description="Acidic residues" evidence="14">
    <location>
        <begin position="53"/>
        <end position="68"/>
    </location>
</feature>
<feature type="compositionally biased region" description="Low complexity" evidence="14">
    <location>
        <begin position="890"/>
        <end position="912"/>
    </location>
</feature>
<dbReference type="InterPro" id="IPR041976">
    <property type="entry name" value="KOW_Spt5_3"/>
</dbReference>
<dbReference type="GO" id="GO:0032784">
    <property type="term" value="P:regulation of DNA-templated transcription elongation"/>
    <property type="evidence" value="ECO:0007669"/>
    <property type="project" value="InterPro"/>
</dbReference>
<evidence type="ECO:0000256" key="2">
    <source>
        <dbReference type="ARBA" id="ARBA00004229"/>
    </source>
</evidence>
<dbReference type="SMART" id="SM00739">
    <property type="entry name" value="KOW"/>
    <property type="match status" value="6"/>
</dbReference>
<feature type="region of interest" description="Disordered" evidence="14">
    <location>
        <begin position="1"/>
        <end position="121"/>
    </location>
</feature>
<dbReference type="GO" id="GO:0032044">
    <property type="term" value="C:DSIF complex"/>
    <property type="evidence" value="ECO:0007669"/>
    <property type="project" value="TreeGrafter"/>
</dbReference>
<reference evidence="16" key="1">
    <citation type="submission" date="2020-06" db="EMBL/GenBank/DDBJ databases">
        <authorList>
            <consortium name="Plant Systems Biology data submission"/>
        </authorList>
    </citation>
    <scope>NUCLEOTIDE SEQUENCE</scope>
    <source>
        <strain evidence="16">D6</strain>
    </source>
</reference>
<dbReference type="InterPro" id="IPR014722">
    <property type="entry name" value="Rib_uL2_dom2"/>
</dbReference>
<dbReference type="Pfam" id="PF23287">
    <property type="entry name" value="KOW7_SPT5"/>
    <property type="match status" value="1"/>
</dbReference>
<dbReference type="CDD" id="cd09888">
    <property type="entry name" value="NGN_Euk"/>
    <property type="match status" value="1"/>
</dbReference>
<evidence type="ECO:0000256" key="7">
    <source>
        <dbReference type="ARBA" id="ARBA00022640"/>
    </source>
</evidence>
<dbReference type="CDD" id="cd06081">
    <property type="entry name" value="KOW_Spt5_1"/>
    <property type="match status" value="1"/>
</dbReference>
<proteinExistence type="inferred from homology"/>
<feature type="domain" description="KOW" evidence="15">
    <location>
        <begin position="484"/>
        <end position="511"/>
    </location>
</feature>
<evidence type="ECO:0000313" key="16">
    <source>
        <dbReference type="EMBL" id="CAB9501370.1"/>
    </source>
</evidence>
<keyword evidence="16" id="KW-0648">Protein biosynthesis</keyword>
<keyword evidence="7" id="KW-0934">Plastid</keyword>
<keyword evidence="10" id="KW-0010">Activator</keyword>
<feature type="compositionally biased region" description="Basic and acidic residues" evidence="14">
    <location>
        <begin position="435"/>
        <end position="447"/>
    </location>
</feature>
<keyword evidence="6" id="KW-0597">Phosphoprotein</keyword>
<dbReference type="InterPro" id="IPR005100">
    <property type="entry name" value="NGN-domain"/>
</dbReference>
<evidence type="ECO:0000256" key="5">
    <source>
        <dbReference type="ARBA" id="ARBA00022528"/>
    </source>
</evidence>
<feature type="compositionally biased region" description="Acidic residues" evidence="14">
    <location>
        <begin position="93"/>
        <end position="109"/>
    </location>
</feature>
<dbReference type="Pfam" id="PF23037">
    <property type="entry name" value="KOWx_SPT5"/>
    <property type="match status" value="1"/>
</dbReference>
<dbReference type="GO" id="GO:0003735">
    <property type="term" value="F:structural constituent of ribosome"/>
    <property type="evidence" value="ECO:0007669"/>
    <property type="project" value="InterPro"/>
</dbReference>
<dbReference type="OrthoDB" id="40782at2759"/>
<dbReference type="InterPro" id="IPR041977">
    <property type="entry name" value="KOW_Spt5_4"/>
</dbReference>
<dbReference type="CDD" id="cd06083">
    <property type="entry name" value="KOW_Spt5_3"/>
    <property type="match status" value="1"/>
</dbReference>
<dbReference type="InterPro" id="IPR005824">
    <property type="entry name" value="KOW"/>
</dbReference>
<keyword evidence="17" id="KW-1185">Reference proteome</keyword>
<dbReference type="Proteomes" id="UP001153069">
    <property type="component" value="Unassembled WGS sequence"/>
</dbReference>
<dbReference type="PANTHER" id="PTHR11125">
    <property type="entry name" value="SUPPRESSOR OF TY 5"/>
    <property type="match status" value="1"/>
</dbReference>
<dbReference type="InterPro" id="IPR041973">
    <property type="entry name" value="KOW_Spt5_1"/>
</dbReference>
<dbReference type="PIRSF" id="PIRSF036945">
    <property type="entry name" value="Spt5"/>
    <property type="match status" value="1"/>
</dbReference>
<keyword evidence="12 13" id="KW-0539">Nucleus</keyword>
<feature type="domain" description="KOW" evidence="15">
    <location>
        <begin position="307"/>
        <end position="334"/>
    </location>
</feature>
<feature type="domain" description="KOW" evidence="15">
    <location>
        <begin position="1006"/>
        <end position="1033"/>
    </location>
</feature>
<dbReference type="AlphaFoldDB" id="A0A9N8H6Q4"/>
<dbReference type="InterPro" id="IPR005825">
    <property type="entry name" value="Ribosomal_uL24_CS"/>
</dbReference>
<dbReference type="CDD" id="cd06082">
    <property type="entry name" value="KOW_Spt5_2"/>
    <property type="match status" value="1"/>
</dbReference>
<comment type="subcellular location">
    <subcellularLocation>
        <location evidence="1 13">Nucleus</location>
    </subcellularLocation>
    <subcellularLocation>
        <location evidence="2">Plastid</location>
        <location evidence="2">Chloroplast</location>
    </subcellularLocation>
</comment>
<dbReference type="InterPro" id="IPR041975">
    <property type="entry name" value="KOW_Spt5_2"/>
</dbReference>
<feature type="region of interest" description="Disordered" evidence="14">
    <location>
        <begin position="421"/>
        <end position="455"/>
    </location>
</feature>
<feature type="domain" description="KOW" evidence="15">
    <location>
        <begin position="609"/>
        <end position="636"/>
    </location>
</feature>
<dbReference type="CDD" id="cd06085">
    <property type="entry name" value="KOW_Spt5_5"/>
    <property type="match status" value="1"/>
</dbReference>
<gene>
    <name evidence="16" type="ORF">SEMRO_107_G053710.1</name>
</gene>
<dbReference type="GO" id="GO:0003746">
    <property type="term" value="F:translation elongation factor activity"/>
    <property type="evidence" value="ECO:0007669"/>
    <property type="project" value="UniProtKB-KW"/>
</dbReference>
<evidence type="ECO:0000256" key="3">
    <source>
        <dbReference type="ARBA" id="ARBA00006956"/>
    </source>
</evidence>
<evidence type="ECO:0000256" key="13">
    <source>
        <dbReference type="PIRNR" id="PIRNR036945"/>
    </source>
</evidence>
<organism evidence="16 17">
    <name type="scientific">Seminavis robusta</name>
    <dbReference type="NCBI Taxonomy" id="568900"/>
    <lineage>
        <taxon>Eukaryota</taxon>
        <taxon>Sar</taxon>
        <taxon>Stramenopiles</taxon>
        <taxon>Ochrophyta</taxon>
        <taxon>Bacillariophyta</taxon>
        <taxon>Bacillariophyceae</taxon>
        <taxon>Bacillariophycidae</taxon>
        <taxon>Naviculales</taxon>
        <taxon>Naviculaceae</taxon>
        <taxon>Seminavis</taxon>
    </lineage>
</organism>
<dbReference type="EMBL" id="CAICTM010000106">
    <property type="protein sequence ID" value="CAB9501370.1"/>
    <property type="molecule type" value="Genomic_DNA"/>
</dbReference>
<dbReference type="InterPro" id="IPR041978">
    <property type="entry name" value="KOW_Spt5_5"/>
</dbReference>
<protein>
    <recommendedName>
        <fullName evidence="13">Transcription elongation factor SPT5</fullName>
    </recommendedName>
</protein>
<comment type="caution">
    <text evidence="16">The sequence shown here is derived from an EMBL/GenBank/DDBJ whole genome shotgun (WGS) entry which is preliminary data.</text>
</comment>
<evidence type="ECO:0000256" key="11">
    <source>
        <dbReference type="ARBA" id="ARBA00023163"/>
    </source>
</evidence>
<keyword evidence="11 13" id="KW-0804">Transcription</keyword>
<dbReference type="Pfam" id="PF23290">
    <property type="entry name" value="KOW5_SPT5"/>
    <property type="match status" value="1"/>
</dbReference>
<feature type="compositionally biased region" description="Acidic residues" evidence="14">
    <location>
        <begin position="20"/>
        <end position="37"/>
    </location>
</feature>
<keyword evidence="9" id="KW-0805">Transcription regulation</keyword>
<feature type="domain" description="KOW" evidence="15">
    <location>
        <begin position="675"/>
        <end position="702"/>
    </location>
</feature>
<name>A0A9N8H6Q4_9STRA</name>
<feature type="region of interest" description="Disordered" evidence="14">
    <location>
        <begin position="846"/>
        <end position="954"/>
    </location>
</feature>
<evidence type="ECO:0000256" key="9">
    <source>
        <dbReference type="ARBA" id="ARBA00023015"/>
    </source>
</evidence>
<evidence type="ECO:0000256" key="1">
    <source>
        <dbReference type="ARBA" id="ARBA00004123"/>
    </source>
</evidence>
<evidence type="ECO:0000313" key="17">
    <source>
        <dbReference type="Proteomes" id="UP001153069"/>
    </source>
</evidence>
<dbReference type="InterPro" id="IPR039659">
    <property type="entry name" value="SPT5"/>
</dbReference>
<feature type="domain" description="KOW" evidence="15">
    <location>
        <begin position="541"/>
        <end position="568"/>
    </location>
</feature>
<dbReference type="InterPro" id="IPR039385">
    <property type="entry name" value="NGN_Euk"/>
</dbReference>
<comment type="similarity">
    <text evidence="3 13">Belongs to the SPT5 family.</text>
</comment>
<dbReference type="CDD" id="cd06084">
    <property type="entry name" value="KOW_Spt5_4"/>
    <property type="match status" value="1"/>
</dbReference>
<evidence type="ECO:0000256" key="12">
    <source>
        <dbReference type="ARBA" id="ARBA00023242"/>
    </source>
</evidence>
<dbReference type="GO" id="GO:0006357">
    <property type="term" value="P:regulation of transcription by RNA polymerase II"/>
    <property type="evidence" value="ECO:0007669"/>
    <property type="project" value="InterPro"/>
</dbReference>
<dbReference type="InterPro" id="IPR057934">
    <property type="entry name" value="KOW_Spt5_7"/>
</dbReference>
<dbReference type="GO" id="GO:0006368">
    <property type="term" value="P:transcription elongation by RNA polymerase II"/>
    <property type="evidence" value="ECO:0007669"/>
    <property type="project" value="TreeGrafter"/>
</dbReference>
<evidence type="ECO:0000256" key="14">
    <source>
        <dbReference type="SAM" id="MobiDB-lite"/>
    </source>
</evidence>
<evidence type="ECO:0000256" key="10">
    <source>
        <dbReference type="ARBA" id="ARBA00023159"/>
    </source>
</evidence>
<dbReference type="Pfam" id="PF23042">
    <property type="entry name" value="KOW1_SPT5"/>
    <property type="match status" value="1"/>
</dbReference>
<keyword evidence="16" id="KW-0251">Elongation factor</keyword>
<keyword evidence="8" id="KW-0677">Repeat</keyword>
<keyword evidence="5" id="KW-0150">Chloroplast</keyword>
<dbReference type="PANTHER" id="PTHR11125:SF7">
    <property type="entry name" value="TRANSCRIPTION ELONGATION FACTOR SPT5"/>
    <property type="match status" value="1"/>
</dbReference>